<comment type="caution">
    <text evidence="7">The sequence shown here is derived from an EMBL/GenBank/DDBJ whole genome shotgun (WGS) entry which is preliminary data.</text>
</comment>
<organism evidence="7 8">
    <name type="scientific">Triparma strigata</name>
    <dbReference type="NCBI Taxonomy" id="1606541"/>
    <lineage>
        <taxon>Eukaryota</taxon>
        <taxon>Sar</taxon>
        <taxon>Stramenopiles</taxon>
        <taxon>Ochrophyta</taxon>
        <taxon>Bolidophyceae</taxon>
        <taxon>Parmales</taxon>
        <taxon>Triparmaceae</taxon>
        <taxon>Triparma</taxon>
    </lineage>
</organism>
<dbReference type="PANTHER" id="PTHR14369">
    <property type="entry name" value="SURFEIT LOCUS PROTEIN 6"/>
    <property type="match status" value="1"/>
</dbReference>
<dbReference type="Proteomes" id="UP001165085">
    <property type="component" value="Unassembled WGS sequence"/>
</dbReference>
<feature type="compositionally biased region" description="Basic and acidic residues" evidence="4">
    <location>
        <begin position="85"/>
        <end position="98"/>
    </location>
</feature>
<comment type="subcellular location">
    <subcellularLocation>
        <location evidence="1">Nucleus</location>
    </subcellularLocation>
</comment>
<feature type="region of interest" description="Disordered" evidence="4">
    <location>
        <begin position="143"/>
        <end position="221"/>
    </location>
</feature>
<evidence type="ECO:0000259" key="6">
    <source>
        <dbReference type="Pfam" id="PF15459"/>
    </source>
</evidence>
<evidence type="ECO:0000256" key="1">
    <source>
        <dbReference type="ARBA" id="ARBA00004123"/>
    </source>
</evidence>
<protein>
    <recommendedName>
        <fullName evidence="9">Ribosomal RNA-processing protein 14/surfeit locus protein 6 C-terminal domain-containing protein</fullName>
    </recommendedName>
</protein>
<dbReference type="GO" id="GO:0003723">
    <property type="term" value="F:RNA binding"/>
    <property type="evidence" value="ECO:0007669"/>
    <property type="project" value="TreeGrafter"/>
</dbReference>
<feature type="compositionally biased region" description="Acidic residues" evidence="4">
    <location>
        <begin position="99"/>
        <end position="111"/>
    </location>
</feature>
<dbReference type="AlphaFoldDB" id="A0A9W6ZQZ8"/>
<keyword evidence="3" id="KW-0539">Nucleus</keyword>
<feature type="region of interest" description="Disordered" evidence="4">
    <location>
        <begin position="38"/>
        <end position="131"/>
    </location>
</feature>
<dbReference type="GO" id="GO:0042274">
    <property type="term" value="P:ribosomal small subunit biogenesis"/>
    <property type="evidence" value="ECO:0007669"/>
    <property type="project" value="TreeGrafter"/>
</dbReference>
<proteinExistence type="inferred from homology"/>
<feature type="compositionally biased region" description="Basic and acidic residues" evidence="4">
    <location>
        <begin position="257"/>
        <end position="284"/>
    </location>
</feature>
<feature type="compositionally biased region" description="Low complexity" evidence="4">
    <location>
        <begin position="244"/>
        <end position="256"/>
    </location>
</feature>
<comment type="similarity">
    <text evidence="2">Belongs to the SURF6 family.</text>
</comment>
<sequence>MTMIKEALSHQAYFDSLTNMIPSSLYITETTAVEDDEKGALHANKFKKGQNKESKERRKAEEKLRKKQKWEAEYAESTVEKKKKKWEEIEAENDRDSDSEGGSGDEGEVGEGEGQAHEEAEAMEVEEEGLSKIEILRKKLALKIEKKRNGRPENGAENVSKRAARKAAKMKKKAEGKKGGNIGFSATTKNGEKPVRGRASTDGTADSSNSEGAKNDSVSHDLSTIDFGGISGLKTVSSHKANKSLSNVSKSKNLNHLLEKANAKKQRLQELKNGSSEDKKKREGIMWGDAMKEANGVRVRDDPAMIKKAIKRKEKSKAKSAAKWADRITTVADSMMDKQKIRKHNLEKRKLGGKVAANLSHKEIRDEEGEEKTKRRRLGVGFEGKKEDFLNGGKKGGGGKGGDREGKQ</sequence>
<evidence type="ECO:0000256" key="2">
    <source>
        <dbReference type="ARBA" id="ARBA00005904"/>
    </source>
</evidence>
<dbReference type="Pfam" id="PF04935">
    <property type="entry name" value="SURF6"/>
    <property type="match status" value="1"/>
</dbReference>
<dbReference type="InterPro" id="IPR007019">
    <property type="entry name" value="SURF6"/>
</dbReference>
<dbReference type="InterPro" id="IPR029190">
    <property type="entry name" value="Rrp14/SURF6_C"/>
</dbReference>
<dbReference type="InterPro" id="IPR029188">
    <property type="entry name" value="Rrp14_N"/>
</dbReference>
<feature type="region of interest" description="Disordered" evidence="4">
    <location>
        <begin position="244"/>
        <end position="289"/>
    </location>
</feature>
<dbReference type="EMBL" id="BRXY01000026">
    <property type="protein sequence ID" value="GMH54385.1"/>
    <property type="molecule type" value="Genomic_DNA"/>
</dbReference>
<dbReference type="PANTHER" id="PTHR14369:SF0">
    <property type="entry name" value="SURFEIT LOCUS PROTEIN 6"/>
    <property type="match status" value="1"/>
</dbReference>
<feature type="domain" description="Ribosomal RNA-processing protein 14/surfeit locus protein 6 C-terminal" evidence="5">
    <location>
        <begin position="160"/>
        <end position="350"/>
    </location>
</feature>
<evidence type="ECO:0000256" key="4">
    <source>
        <dbReference type="SAM" id="MobiDB-lite"/>
    </source>
</evidence>
<keyword evidence="8" id="KW-1185">Reference proteome</keyword>
<feature type="compositionally biased region" description="Basic and acidic residues" evidence="4">
    <location>
        <begin position="50"/>
        <end position="72"/>
    </location>
</feature>
<feature type="domain" description="Ribosomal RNA-processing protein 14 N-terminal" evidence="6">
    <location>
        <begin position="8"/>
        <end position="69"/>
    </location>
</feature>
<accession>A0A9W6ZQZ8</accession>
<evidence type="ECO:0000313" key="8">
    <source>
        <dbReference type="Proteomes" id="UP001165085"/>
    </source>
</evidence>
<dbReference type="GO" id="GO:0042273">
    <property type="term" value="P:ribosomal large subunit biogenesis"/>
    <property type="evidence" value="ECO:0007669"/>
    <property type="project" value="TreeGrafter"/>
</dbReference>
<dbReference type="GO" id="GO:0005730">
    <property type="term" value="C:nucleolus"/>
    <property type="evidence" value="ECO:0007669"/>
    <property type="project" value="TreeGrafter"/>
</dbReference>
<gene>
    <name evidence="7" type="ORF">TrST_g10533</name>
</gene>
<evidence type="ECO:0008006" key="9">
    <source>
        <dbReference type="Google" id="ProtNLM"/>
    </source>
</evidence>
<dbReference type="Pfam" id="PF15459">
    <property type="entry name" value="RRP14"/>
    <property type="match status" value="1"/>
</dbReference>
<reference evidence="8" key="1">
    <citation type="journal article" date="2023" name="Commun. Biol.">
        <title>Genome analysis of Parmales, the sister group of diatoms, reveals the evolutionary specialization of diatoms from phago-mixotrophs to photoautotrophs.</title>
        <authorList>
            <person name="Ban H."/>
            <person name="Sato S."/>
            <person name="Yoshikawa S."/>
            <person name="Yamada K."/>
            <person name="Nakamura Y."/>
            <person name="Ichinomiya M."/>
            <person name="Sato N."/>
            <person name="Blanc-Mathieu R."/>
            <person name="Endo H."/>
            <person name="Kuwata A."/>
            <person name="Ogata H."/>
        </authorList>
    </citation>
    <scope>NUCLEOTIDE SEQUENCE [LARGE SCALE GENOMIC DNA]</scope>
    <source>
        <strain evidence="8">NIES 3701</strain>
    </source>
</reference>
<feature type="region of interest" description="Disordered" evidence="4">
    <location>
        <begin position="362"/>
        <end position="408"/>
    </location>
</feature>
<evidence type="ECO:0000259" key="5">
    <source>
        <dbReference type="Pfam" id="PF04935"/>
    </source>
</evidence>
<evidence type="ECO:0000313" key="7">
    <source>
        <dbReference type="EMBL" id="GMH54385.1"/>
    </source>
</evidence>
<dbReference type="GO" id="GO:0003677">
    <property type="term" value="F:DNA binding"/>
    <property type="evidence" value="ECO:0007669"/>
    <property type="project" value="TreeGrafter"/>
</dbReference>
<name>A0A9W6ZQZ8_9STRA</name>
<evidence type="ECO:0000256" key="3">
    <source>
        <dbReference type="ARBA" id="ARBA00023242"/>
    </source>
</evidence>
<dbReference type="OrthoDB" id="47608at2759"/>
<feature type="compositionally biased region" description="Basic residues" evidence="4">
    <location>
        <begin position="162"/>
        <end position="175"/>
    </location>
</feature>
<feature type="compositionally biased region" description="Polar residues" evidence="4">
    <location>
        <begin position="201"/>
        <end position="212"/>
    </location>
</feature>